<dbReference type="GeneID" id="66859638"/>
<reference evidence="2" key="2">
    <citation type="submission" date="2020-01" db="EMBL/GenBank/DDBJ databases">
        <authorList>
            <person name="Algora L."/>
            <person name="Schniete J.K."/>
            <person name="MacFadyen A."/>
            <person name="Hoskisson P.A."/>
            <person name="Hunter I.S."/>
            <person name="Herron P.R."/>
        </authorList>
    </citation>
    <scope>NUCLEOTIDE SEQUENCE</scope>
    <source>
        <strain evidence="2">ATCC 10970</strain>
    </source>
</reference>
<dbReference type="Proteomes" id="UP000011074">
    <property type="component" value="Chromosome"/>
</dbReference>
<sequence>MSRGGHRLDHRGRPTRRSPVRAVVLMLVAVLISLCGAAPVASEPAGGQSEVTVASAELAADDSVPQAAASRVARAGRTDRCPTAQTLAPSPPHRPGRVNSPARRAVPPPGVRNDANARAHHTVLRC</sequence>
<evidence type="ECO:0000313" key="3">
    <source>
        <dbReference type="Proteomes" id="UP000011074"/>
    </source>
</evidence>
<reference evidence="2" key="1">
    <citation type="submission" date="2012-12" db="EMBL/GenBank/DDBJ databases">
        <authorList>
            <person name="Pethick F.E."/>
            <person name="MacFadyen A.C."/>
            <person name="Tang Z."/>
            <person name="Sangal V."/>
            <person name="Tze-Tze L."/>
            <person name="Chu J."/>
            <person name="Guo M."/>
            <person name="Kirby R."/>
            <person name="Hoskisson P.A."/>
            <person name="Herron P.R."/>
            <person name="Hunter I.S."/>
        </authorList>
    </citation>
    <scope>NUCLEOTIDE SEQUENCE</scope>
    <source>
        <strain evidence="2">ATCC 10970</strain>
    </source>
</reference>
<dbReference type="EMBL" id="CP048261">
    <property type="protein sequence ID" value="QST84961.1"/>
    <property type="molecule type" value="Genomic_DNA"/>
</dbReference>
<gene>
    <name evidence="2" type="ORF">SRIM_036680</name>
</gene>
<evidence type="ECO:0000313" key="2">
    <source>
        <dbReference type="EMBL" id="QST84961.1"/>
    </source>
</evidence>
<protein>
    <submittedName>
        <fullName evidence="2">Uncharacterized protein</fullName>
    </submittedName>
</protein>
<feature type="region of interest" description="Disordered" evidence="1">
    <location>
        <begin position="61"/>
        <end position="126"/>
    </location>
</feature>
<proteinExistence type="predicted"/>
<organism evidence="2 3">
    <name type="scientific">Streptomyces rimosus subsp. rimosus (strain ATCC 10970 / DSM 40260 / JCM 4667 / NRRL 2234)</name>
    <dbReference type="NCBI Taxonomy" id="1265868"/>
    <lineage>
        <taxon>Bacteria</taxon>
        <taxon>Bacillati</taxon>
        <taxon>Actinomycetota</taxon>
        <taxon>Actinomycetes</taxon>
        <taxon>Kitasatosporales</taxon>
        <taxon>Streptomycetaceae</taxon>
        <taxon>Streptomyces</taxon>
    </lineage>
</organism>
<reference evidence="2" key="3">
    <citation type="journal article" date="2021" name="bioRxiv">
        <title>Bilateral symmetry of linear streptomycete chromosomes.</title>
        <authorList>
            <person name="Algora-Gallardo L."/>
            <person name="Schniete J.K."/>
            <person name="Mark D.R."/>
            <person name="Hunter I.S."/>
            <person name="Herron P.R."/>
        </authorList>
    </citation>
    <scope>NUCLEOTIDE SEQUENCE</scope>
    <source>
        <strain evidence="2">ATCC 10970</strain>
    </source>
</reference>
<dbReference type="RefSeq" id="WP_129821016.1">
    <property type="nucleotide sequence ID" value="NZ_CP048261.1"/>
</dbReference>
<dbReference type="AlphaFoldDB" id="A0A8A1V0E0"/>
<name>A0A8A1V0E0_STRR1</name>
<evidence type="ECO:0000256" key="1">
    <source>
        <dbReference type="SAM" id="MobiDB-lite"/>
    </source>
</evidence>
<accession>A0A8A1V0E0</accession>